<reference evidence="1" key="1">
    <citation type="submission" date="2021-01" db="EMBL/GenBank/DDBJ databases">
        <title>Chromosome-level genome assembly of a human fungal pathogen reveals clustering of transcriptionally co-regulated genes.</title>
        <authorList>
            <person name="Voorhies M."/>
            <person name="Cohen S."/>
            <person name="Shea T.P."/>
            <person name="Petrus S."/>
            <person name="Munoz J.F."/>
            <person name="Poplawski S."/>
            <person name="Goldman W.E."/>
            <person name="Michael T."/>
            <person name="Cuomo C.A."/>
            <person name="Sil A."/>
            <person name="Beyhan S."/>
        </authorList>
    </citation>
    <scope>NUCLEOTIDE SEQUENCE</scope>
    <source>
        <strain evidence="1">WU24</strain>
    </source>
</reference>
<name>A0A8A1MGK5_AJECA</name>
<dbReference type="AlphaFoldDB" id="A0A8A1MGK5"/>
<dbReference type="EMBL" id="CP069114">
    <property type="protein sequence ID" value="QSS65025.1"/>
    <property type="molecule type" value="Genomic_DNA"/>
</dbReference>
<dbReference type="OrthoDB" id="10289252at2759"/>
<sequence length="125" mass="13626">MAIQFNLQGGGPNPDMADWPSIPAHPHPGGEREQLCLLLRDMCNNDNLRVQSQNLDAKIMGKLALMNTSRAHNKLRVSFGFPSRSGSLTTISAPTFPSEHSCMLFSELWVISGLNAHLPVSADIS</sequence>
<accession>A0A8A1MGK5</accession>
<evidence type="ECO:0000313" key="2">
    <source>
        <dbReference type="Proteomes" id="UP000663671"/>
    </source>
</evidence>
<protein>
    <submittedName>
        <fullName evidence="1">Uncharacterized protein</fullName>
    </submittedName>
</protein>
<organism evidence="1 2">
    <name type="scientific">Ajellomyces capsulatus</name>
    <name type="common">Darling's disease fungus</name>
    <name type="synonym">Histoplasma capsulatum</name>
    <dbReference type="NCBI Taxonomy" id="5037"/>
    <lineage>
        <taxon>Eukaryota</taxon>
        <taxon>Fungi</taxon>
        <taxon>Dikarya</taxon>
        <taxon>Ascomycota</taxon>
        <taxon>Pezizomycotina</taxon>
        <taxon>Eurotiomycetes</taxon>
        <taxon>Eurotiomycetidae</taxon>
        <taxon>Onygenales</taxon>
        <taxon>Ajellomycetaceae</taxon>
        <taxon>Histoplasma</taxon>
    </lineage>
</organism>
<gene>
    <name evidence="1" type="ORF">I7I51_02103</name>
</gene>
<proteinExistence type="predicted"/>
<dbReference type="Proteomes" id="UP000663671">
    <property type="component" value="Chromosome 1"/>
</dbReference>
<dbReference type="VEuPathDB" id="FungiDB:I7I51_02103"/>
<evidence type="ECO:0000313" key="1">
    <source>
        <dbReference type="EMBL" id="QSS65025.1"/>
    </source>
</evidence>